<dbReference type="InterPro" id="IPR016155">
    <property type="entry name" value="Mopterin_synth/thiamin_S_b"/>
</dbReference>
<organism evidence="1 2">
    <name type="scientific">Aminithiophilus ramosus</name>
    <dbReference type="NCBI Taxonomy" id="3029084"/>
    <lineage>
        <taxon>Bacteria</taxon>
        <taxon>Thermotogati</taxon>
        <taxon>Synergistota</taxon>
        <taxon>Synergistia</taxon>
        <taxon>Synergistales</taxon>
        <taxon>Aminithiophilaceae</taxon>
        <taxon>Aminithiophilus</taxon>
    </lineage>
</organism>
<dbReference type="AlphaFoldDB" id="A0A9Q7EUM4"/>
<gene>
    <name evidence="1" type="ORF">KAR29_08270</name>
</gene>
<reference evidence="2" key="1">
    <citation type="submission" date="2021-04" db="EMBL/GenBank/DDBJ databases">
        <title>A novel Synergistetes isolate from a pyrite-forming mixed culture.</title>
        <authorList>
            <person name="Bunk B."/>
            <person name="Sproer C."/>
            <person name="Spring S."/>
            <person name="Pester M."/>
        </authorList>
    </citation>
    <scope>NUCLEOTIDE SEQUENCE [LARGE SCALE GENOMIC DNA]</scope>
    <source>
        <strain evidence="2">J.5.4.2-T.3.5.2</strain>
    </source>
</reference>
<dbReference type="Proteomes" id="UP000671879">
    <property type="component" value="Chromosome"/>
</dbReference>
<dbReference type="Pfam" id="PF02597">
    <property type="entry name" value="ThiS"/>
    <property type="match status" value="1"/>
</dbReference>
<evidence type="ECO:0000313" key="1">
    <source>
        <dbReference type="EMBL" id="QTX31374.1"/>
    </source>
</evidence>
<protein>
    <submittedName>
        <fullName evidence="1">Sulfur carrier protein ThiS</fullName>
    </submittedName>
</protein>
<dbReference type="KEGG" id="aram:KAR29_08270"/>
<keyword evidence="2" id="KW-1185">Reference proteome</keyword>
<name>A0A9Q7EUM4_9BACT</name>
<accession>A0A9Q7EUM4</accession>
<dbReference type="Gene3D" id="3.10.20.30">
    <property type="match status" value="1"/>
</dbReference>
<dbReference type="CDD" id="cd00565">
    <property type="entry name" value="Ubl_ThiS"/>
    <property type="match status" value="1"/>
</dbReference>
<dbReference type="RefSeq" id="WP_274372529.1">
    <property type="nucleotide sequence ID" value="NZ_CP072943.1"/>
</dbReference>
<proteinExistence type="predicted"/>
<dbReference type="EMBL" id="CP072943">
    <property type="protein sequence ID" value="QTX31374.1"/>
    <property type="molecule type" value="Genomic_DNA"/>
</dbReference>
<dbReference type="InterPro" id="IPR012675">
    <property type="entry name" value="Beta-grasp_dom_sf"/>
</dbReference>
<evidence type="ECO:0000313" key="2">
    <source>
        <dbReference type="Proteomes" id="UP000671879"/>
    </source>
</evidence>
<sequence>MITVNGEGLAWQEGLTVRDIIGIKRFTFPLLAVWIDDSPVPRDAFDSTAVPDGATVQIIHMISGG</sequence>
<dbReference type="SUPFAM" id="SSF54285">
    <property type="entry name" value="MoaD/ThiS"/>
    <property type="match status" value="1"/>
</dbReference>
<dbReference type="InterPro" id="IPR003749">
    <property type="entry name" value="ThiS/MoaD-like"/>
</dbReference>